<keyword evidence="8" id="KW-1003">Cell membrane</keyword>
<sequence>MLLRRVITAVIGIPVLLALIYLGGWPLIGAVALFEAVAVYEVARMFEAKNMTFFARMAVFWVWALLACQAFHWPLVWGILAGLLVIVVGAVVLGREAKSFEGAMTTAWVSLYVGLLFQFLVALRALNQGRRLVFVFFVVIWATDSMAFFIGRRFGKHKLMVHVSPKKTWEGTLGGVLSGVILGIIASPLIHVRWFDGAIFALLVAAIGVVGDLLESQFKRFTGVKDSGGILPGHGGILDRFDSALLALPFAYYLLKGLGIR</sequence>
<organism evidence="20 21">
    <name type="scientific">Sulfobacillus harzensis</name>
    <dbReference type="NCBI Taxonomy" id="2729629"/>
    <lineage>
        <taxon>Bacteria</taxon>
        <taxon>Bacillati</taxon>
        <taxon>Bacillota</taxon>
        <taxon>Clostridia</taxon>
        <taxon>Eubacteriales</taxon>
        <taxon>Clostridiales Family XVII. Incertae Sedis</taxon>
        <taxon>Sulfobacillus</taxon>
    </lineage>
</organism>
<keyword evidence="10 18" id="KW-0808">Transferase</keyword>
<evidence type="ECO:0000256" key="10">
    <source>
        <dbReference type="ARBA" id="ARBA00022679"/>
    </source>
</evidence>
<dbReference type="PANTHER" id="PTHR46382:SF1">
    <property type="entry name" value="PHOSPHATIDATE CYTIDYLYLTRANSFERASE"/>
    <property type="match status" value="1"/>
</dbReference>
<keyword evidence="14" id="KW-0443">Lipid metabolism</keyword>
<keyword evidence="13 19" id="KW-1133">Transmembrane helix</keyword>
<keyword evidence="15 19" id="KW-0472">Membrane</keyword>
<dbReference type="GO" id="GO:0004605">
    <property type="term" value="F:phosphatidate cytidylyltransferase activity"/>
    <property type="evidence" value="ECO:0007669"/>
    <property type="project" value="UniProtKB-EC"/>
</dbReference>
<keyword evidence="9" id="KW-0444">Lipid biosynthesis</keyword>
<feature type="transmembrane region" description="Helical" evidence="19">
    <location>
        <begin position="78"/>
        <end position="94"/>
    </location>
</feature>
<dbReference type="PANTHER" id="PTHR46382">
    <property type="entry name" value="PHOSPHATIDATE CYTIDYLYLTRANSFERASE"/>
    <property type="match status" value="1"/>
</dbReference>
<evidence type="ECO:0000256" key="13">
    <source>
        <dbReference type="ARBA" id="ARBA00022989"/>
    </source>
</evidence>
<proteinExistence type="inferred from homology"/>
<gene>
    <name evidence="20" type="ORF">HIJ39_05570</name>
</gene>
<dbReference type="GO" id="GO:0016024">
    <property type="term" value="P:CDP-diacylglycerol biosynthetic process"/>
    <property type="evidence" value="ECO:0007669"/>
    <property type="project" value="UniProtKB-UniPathway"/>
</dbReference>
<evidence type="ECO:0000256" key="18">
    <source>
        <dbReference type="RuleBase" id="RU003938"/>
    </source>
</evidence>
<feature type="transmembrane region" description="Helical" evidence="19">
    <location>
        <begin position="106"/>
        <end position="126"/>
    </location>
</feature>
<evidence type="ECO:0000256" key="9">
    <source>
        <dbReference type="ARBA" id="ARBA00022516"/>
    </source>
</evidence>
<protein>
    <recommendedName>
        <fullName evidence="7 18">Phosphatidate cytidylyltransferase</fullName>
        <ecNumber evidence="6 18">2.7.7.41</ecNumber>
    </recommendedName>
</protein>
<dbReference type="Pfam" id="PF01148">
    <property type="entry name" value="CTP_transf_1"/>
    <property type="match status" value="1"/>
</dbReference>
<keyword evidence="12 18" id="KW-0548">Nucleotidyltransferase</keyword>
<dbReference type="UniPathway" id="UPA00557">
    <property type="reaction ID" value="UER00614"/>
</dbReference>
<dbReference type="AlphaFoldDB" id="A0A7Y0L244"/>
<name>A0A7Y0L244_9FIRM</name>
<evidence type="ECO:0000313" key="20">
    <source>
        <dbReference type="EMBL" id="NMP21820.1"/>
    </source>
</evidence>
<evidence type="ECO:0000256" key="15">
    <source>
        <dbReference type="ARBA" id="ARBA00023136"/>
    </source>
</evidence>
<accession>A0A7Y0L244</accession>
<dbReference type="EMBL" id="JABBVZ010000013">
    <property type="protein sequence ID" value="NMP21820.1"/>
    <property type="molecule type" value="Genomic_DNA"/>
</dbReference>
<evidence type="ECO:0000256" key="3">
    <source>
        <dbReference type="ARBA" id="ARBA00005119"/>
    </source>
</evidence>
<comment type="similarity">
    <text evidence="5 18">Belongs to the CDS family.</text>
</comment>
<feature type="transmembrane region" description="Helical" evidence="19">
    <location>
        <begin position="172"/>
        <end position="191"/>
    </location>
</feature>
<evidence type="ECO:0000256" key="16">
    <source>
        <dbReference type="ARBA" id="ARBA00023209"/>
    </source>
</evidence>
<reference evidence="20 21" key="1">
    <citation type="submission" date="2020-04" db="EMBL/GenBank/DDBJ databases">
        <authorList>
            <person name="Zhang R."/>
            <person name="Schippers A."/>
        </authorList>
    </citation>
    <scope>NUCLEOTIDE SEQUENCE [LARGE SCALE GENOMIC DNA]</scope>
    <source>
        <strain evidence="20 21">DSM 109850</strain>
    </source>
</reference>
<evidence type="ECO:0000256" key="19">
    <source>
        <dbReference type="SAM" id="Phobius"/>
    </source>
</evidence>
<evidence type="ECO:0000256" key="17">
    <source>
        <dbReference type="ARBA" id="ARBA00023264"/>
    </source>
</evidence>
<evidence type="ECO:0000313" key="21">
    <source>
        <dbReference type="Proteomes" id="UP000533476"/>
    </source>
</evidence>
<dbReference type="EC" id="2.7.7.41" evidence="6 18"/>
<dbReference type="RefSeq" id="WP_169097574.1">
    <property type="nucleotide sequence ID" value="NZ_JABBVZ010000013.1"/>
</dbReference>
<feature type="transmembrane region" description="Helical" evidence="19">
    <location>
        <begin position="6"/>
        <end position="33"/>
    </location>
</feature>
<evidence type="ECO:0000256" key="14">
    <source>
        <dbReference type="ARBA" id="ARBA00023098"/>
    </source>
</evidence>
<evidence type="ECO:0000256" key="6">
    <source>
        <dbReference type="ARBA" id="ARBA00012487"/>
    </source>
</evidence>
<comment type="subcellular location">
    <subcellularLocation>
        <location evidence="2">Cell membrane</location>
        <topology evidence="2">Multi-pass membrane protein</topology>
    </subcellularLocation>
</comment>
<evidence type="ECO:0000256" key="2">
    <source>
        <dbReference type="ARBA" id="ARBA00004651"/>
    </source>
</evidence>
<dbReference type="GO" id="GO:0005886">
    <property type="term" value="C:plasma membrane"/>
    <property type="evidence" value="ECO:0007669"/>
    <property type="project" value="UniProtKB-SubCell"/>
</dbReference>
<dbReference type="PROSITE" id="PS01315">
    <property type="entry name" value="CDS"/>
    <property type="match status" value="1"/>
</dbReference>
<evidence type="ECO:0000256" key="7">
    <source>
        <dbReference type="ARBA" id="ARBA00019373"/>
    </source>
</evidence>
<comment type="catalytic activity">
    <reaction evidence="1 18">
        <text>a 1,2-diacyl-sn-glycero-3-phosphate + CTP + H(+) = a CDP-1,2-diacyl-sn-glycerol + diphosphate</text>
        <dbReference type="Rhea" id="RHEA:16229"/>
        <dbReference type="ChEBI" id="CHEBI:15378"/>
        <dbReference type="ChEBI" id="CHEBI:33019"/>
        <dbReference type="ChEBI" id="CHEBI:37563"/>
        <dbReference type="ChEBI" id="CHEBI:58332"/>
        <dbReference type="ChEBI" id="CHEBI:58608"/>
        <dbReference type="EC" id="2.7.7.41"/>
    </reaction>
</comment>
<comment type="caution">
    <text evidence="20">The sequence shown here is derived from an EMBL/GenBank/DDBJ whole genome shotgun (WGS) entry which is preliminary data.</text>
</comment>
<keyword evidence="21" id="KW-1185">Reference proteome</keyword>
<feature type="transmembrane region" description="Helical" evidence="19">
    <location>
        <begin position="132"/>
        <end position="151"/>
    </location>
</feature>
<evidence type="ECO:0000256" key="5">
    <source>
        <dbReference type="ARBA" id="ARBA00010185"/>
    </source>
</evidence>
<evidence type="ECO:0000256" key="8">
    <source>
        <dbReference type="ARBA" id="ARBA00022475"/>
    </source>
</evidence>
<evidence type="ECO:0000256" key="1">
    <source>
        <dbReference type="ARBA" id="ARBA00001698"/>
    </source>
</evidence>
<keyword evidence="11 18" id="KW-0812">Transmembrane</keyword>
<comment type="pathway">
    <text evidence="4">Lipid metabolism.</text>
</comment>
<keyword evidence="17" id="KW-1208">Phospholipid metabolism</keyword>
<evidence type="ECO:0000256" key="4">
    <source>
        <dbReference type="ARBA" id="ARBA00005189"/>
    </source>
</evidence>
<keyword evidence="16" id="KW-0594">Phospholipid biosynthesis</keyword>
<feature type="transmembrane region" description="Helical" evidence="19">
    <location>
        <begin position="197"/>
        <end position="214"/>
    </location>
</feature>
<evidence type="ECO:0000256" key="12">
    <source>
        <dbReference type="ARBA" id="ARBA00022695"/>
    </source>
</evidence>
<dbReference type="Proteomes" id="UP000533476">
    <property type="component" value="Unassembled WGS sequence"/>
</dbReference>
<dbReference type="InterPro" id="IPR000374">
    <property type="entry name" value="PC_trans"/>
</dbReference>
<evidence type="ECO:0000256" key="11">
    <source>
        <dbReference type="ARBA" id="ARBA00022692"/>
    </source>
</evidence>
<comment type="pathway">
    <text evidence="3 18">Phospholipid metabolism; CDP-diacylglycerol biosynthesis; CDP-diacylglycerol from sn-glycerol 3-phosphate: step 3/3.</text>
</comment>